<evidence type="ECO:0000313" key="2">
    <source>
        <dbReference type="Proteomes" id="UP000886817"/>
    </source>
</evidence>
<comment type="caution">
    <text evidence="1">The sequence shown here is derived from an EMBL/GenBank/DDBJ whole genome shotgun (WGS) entry which is preliminary data.</text>
</comment>
<proteinExistence type="predicted"/>
<gene>
    <name evidence="1" type="ORF">IAA45_10745</name>
</gene>
<protein>
    <submittedName>
        <fullName evidence="1">Aspartate dehydrogenase</fullName>
    </submittedName>
</protein>
<reference evidence="1" key="1">
    <citation type="journal article" date="2021" name="PeerJ">
        <title>Extensive microbial diversity within the chicken gut microbiome revealed by metagenomics and culture.</title>
        <authorList>
            <person name="Gilroy R."/>
            <person name="Ravi A."/>
            <person name="Getino M."/>
            <person name="Pursley I."/>
            <person name="Horton D.L."/>
            <person name="Alikhan N.F."/>
            <person name="Baker D."/>
            <person name="Gharbi K."/>
            <person name="Hall N."/>
            <person name="Watson M."/>
            <person name="Adriaenssens E.M."/>
            <person name="Foster-Nyarko E."/>
            <person name="Jarju S."/>
            <person name="Secka A."/>
            <person name="Antonio M."/>
            <person name="Oren A."/>
            <person name="Chaudhuri R.R."/>
            <person name="La Ragione R."/>
            <person name="Hildebrand F."/>
            <person name="Pallen M.J."/>
        </authorList>
    </citation>
    <scope>NUCLEOTIDE SEQUENCE</scope>
    <source>
        <strain evidence="1">ChiSjej1B19-8411</strain>
    </source>
</reference>
<organism evidence="1 2">
    <name type="scientific">Candidatus Blautia gallistercoris</name>
    <dbReference type="NCBI Taxonomy" id="2838490"/>
    <lineage>
        <taxon>Bacteria</taxon>
        <taxon>Bacillati</taxon>
        <taxon>Bacillota</taxon>
        <taxon>Clostridia</taxon>
        <taxon>Lachnospirales</taxon>
        <taxon>Lachnospiraceae</taxon>
        <taxon>Blautia</taxon>
    </lineage>
</organism>
<reference evidence="1" key="2">
    <citation type="submission" date="2021-04" db="EMBL/GenBank/DDBJ databases">
        <authorList>
            <person name="Gilroy R."/>
        </authorList>
    </citation>
    <scope>NUCLEOTIDE SEQUENCE</scope>
    <source>
        <strain evidence="1">ChiSjej1B19-8411</strain>
    </source>
</reference>
<dbReference type="AlphaFoldDB" id="A0A9D2B3H9"/>
<accession>A0A9D2B3H9</accession>
<sequence length="70" mass="8514">MFGRKKTEKKTYDREKLRPVLKCSICNGEQVAGFREIQTGRFQEVMFIRNEKDLEEFLRTYDLSEIDREY</sequence>
<evidence type="ECO:0000313" key="1">
    <source>
        <dbReference type="EMBL" id="HIX60172.1"/>
    </source>
</evidence>
<dbReference type="EMBL" id="DXEX01000230">
    <property type="protein sequence ID" value="HIX60172.1"/>
    <property type="molecule type" value="Genomic_DNA"/>
</dbReference>
<dbReference type="Proteomes" id="UP000886817">
    <property type="component" value="Unassembled WGS sequence"/>
</dbReference>
<name>A0A9D2B3H9_9FIRM</name>